<feature type="transmembrane region" description="Helical" evidence="5">
    <location>
        <begin position="207"/>
        <end position="225"/>
    </location>
</feature>
<evidence type="ECO:0000256" key="4">
    <source>
        <dbReference type="ARBA" id="ARBA00023136"/>
    </source>
</evidence>
<comment type="caution">
    <text evidence="6">The sequence shown here is derived from an EMBL/GenBank/DDBJ whole genome shotgun (WGS) entry which is preliminary data.</text>
</comment>
<evidence type="ECO:0000256" key="1">
    <source>
        <dbReference type="ARBA" id="ARBA00004141"/>
    </source>
</evidence>
<accession>A0A0B3SL70</accession>
<keyword evidence="5" id="KW-1003">Cell membrane</keyword>
<evidence type="ECO:0000313" key="7">
    <source>
        <dbReference type="Proteomes" id="UP000030960"/>
    </source>
</evidence>
<evidence type="ECO:0000256" key="2">
    <source>
        <dbReference type="ARBA" id="ARBA00022692"/>
    </source>
</evidence>
<feature type="transmembrane region" description="Helical" evidence="5">
    <location>
        <begin position="80"/>
        <end position="98"/>
    </location>
</feature>
<evidence type="ECO:0000256" key="5">
    <source>
        <dbReference type="RuleBase" id="RU363041"/>
    </source>
</evidence>
<dbReference type="AlphaFoldDB" id="A0A0B3SL70"/>
<feature type="transmembrane region" description="Helical" evidence="5">
    <location>
        <begin position="181"/>
        <end position="201"/>
    </location>
</feature>
<feature type="transmembrane region" description="Helical" evidence="5">
    <location>
        <begin position="152"/>
        <end position="174"/>
    </location>
</feature>
<dbReference type="InterPro" id="IPR002781">
    <property type="entry name" value="TM_pro_TauE-like"/>
</dbReference>
<evidence type="ECO:0000313" key="6">
    <source>
        <dbReference type="EMBL" id="KHQ51299.1"/>
    </source>
</evidence>
<keyword evidence="7" id="KW-1185">Reference proteome</keyword>
<keyword evidence="2 5" id="KW-0812">Transmembrane</keyword>
<name>A0A0B3SL70_9RHOB</name>
<gene>
    <name evidence="6" type="ORF">OA50_04080</name>
</gene>
<dbReference type="InterPro" id="IPR051598">
    <property type="entry name" value="TSUP/Inactive_protease-like"/>
</dbReference>
<feature type="transmembrane region" description="Helical" evidence="5">
    <location>
        <begin position="110"/>
        <end position="132"/>
    </location>
</feature>
<evidence type="ECO:0000256" key="3">
    <source>
        <dbReference type="ARBA" id="ARBA00022989"/>
    </source>
</evidence>
<keyword evidence="4 5" id="KW-0472">Membrane</keyword>
<comment type="similarity">
    <text evidence="5">Belongs to the 4-toluene sulfonate uptake permease (TSUP) (TC 2.A.102) family.</text>
</comment>
<dbReference type="PANTHER" id="PTHR43701">
    <property type="entry name" value="MEMBRANE TRANSPORTER PROTEIN MJ0441-RELATED"/>
    <property type="match status" value="1"/>
</dbReference>
<feature type="transmembrane region" description="Helical" evidence="5">
    <location>
        <begin position="55"/>
        <end position="74"/>
    </location>
</feature>
<reference evidence="6 7" key="1">
    <citation type="submission" date="2014-10" db="EMBL/GenBank/DDBJ databases">
        <title>Genome sequence of Ponticoccus sp. strain UMTAT08 isolated from clonal culture of toxic dinoflagellate Alexandrium tamiyavanichii.</title>
        <authorList>
            <person name="Gan H.Y."/>
            <person name="Muhd D.-D."/>
            <person name="Mohd Noor M.E."/>
            <person name="Yeong Y.S."/>
            <person name="Usup G."/>
        </authorList>
    </citation>
    <scope>NUCLEOTIDE SEQUENCE [LARGE SCALE GENOMIC DNA]</scope>
    <source>
        <strain evidence="6 7">UMTAT08</strain>
    </source>
</reference>
<dbReference type="Proteomes" id="UP000030960">
    <property type="component" value="Unassembled WGS sequence"/>
</dbReference>
<dbReference type="GO" id="GO:0005886">
    <property type="term" value="C:plasma membrane"/>
    <property type="evidence" value="ECO:0007669"/>
    <property type="project" value="UniProtKB-SubCell"/>
</dbReference>
<dbReference type="PANTHER" id="PTHR43701:SF2">
    <property type="entry name" value="MEMBRANE TRANSPORTER PROTEIN YJNA-RELATED"/>
    <property type="match status" value="1"/>
</dbReference>
<sequence>MGATSVGGVLLVPMIALICEVPIAQAIPVGMTVALCSGLAGSCVFARHGRVDRRAALASFVPAGLGAMIGAVLLPVVPPGVITCGMVTVCALGFVGSLRNRDAGPTKSEGMSGSVFGALFGMVGLGSSLSGTSGPLLLVPPLLWLGKDPRQVTGMAQVIQLPVTGCACIGFAVLNVIDVQLVALLVLPVVVGVIAGARWAQALAPGRLQPLLSMVLLLAGLLTVLR</sequence>
<proteinExistence type="inferred from homology"/>
<organism evidence="6 7">
    <name type="scientific">Mameliella alba</name>
    <dbReference type="NCBI Taxonomy" id="561184"/>
    <lineage>
        <taxon>Bacteria</taxon>
        <taxon>Pseudomonadati</taxon>
        <taxon>Pseudomonadota</taxon>
        <taxon>Alphaproteobacteria</taxon>
        <taxon>Rhodobacterales</taxon>
        <taxon>Roseobacteraceae</taxon>
        <taxon>Mameliella</taxon>
    </lineage>
</organism>
<feature type="transmembrane region" description="Helical" evidence="5">
    <location>
        <begin position="26"/>
        <end position="46"/>
    </location>
</feature>
<dbReference type="Pfam" id="PF01925">
    <property type="entry name" value="TauE"/>
    <property type="match status" value="1"/>
</dbReference>
<keyword evidence="3 5" id="KW-1133">Transmembrane helix</keyword>
<protein>
    <recommendedName>
        <fullName evidence="5">Probable membrane transporter protein</fullName>
    </recommendedName>
</protein>
<dbReference type="EMBL" id="JSUQ01000018">
    <property type="protein sequence ID" value="KHQ51299.1"/>
    <property type="molecule type" value="Genomic_DNA"/>
</dbReference>
<comment type="subcellular location">
    <subcellularLocation>
        <location evidence="5">Cell membrane</location>
        <topology evidence="5">Multi-pass membrane protein</topology>
    </subcellularLocation>
    <subcellularLocation>
        <location evidence="1">Membrane</location>
        <topology evidence="1">Multi-pass membrane protein</topology>
    </subcellularLocation>
</comment>